<dbReference type="Proteomes" id="UP000192727">
    <property type="component" value="Chromosome"/>
</dbReference>
<dbReference type="Gene3D" id="1.10.1790.10">
    <property type="entry name" value="PRD domain"/>
    <property type="match status" value="1"/>
</dbReference>
<dbReference type="Gene3D" id="1.20.58.1950">
    <property type="match status" value="1"/>
</dbReference>
<evidence type="ECO:0000313" key="1">
    <source>
        <dbReference type="EMBL" id="ARF69173.1"/>
    </source>
</evidence>
<dbReference type="Gene3D" id="1.20.890.100">
    <property type="match status" value="1"/>
</dbReference>
<proteinExistence type="predicted"/>
<dbReference type="InterPro" id="IPR011608">
    <property type="entry name" value="PRD"/>
</dbReference>
<protein>
    <submittedName>
        <fullName evidence="1">Transcription antiterminator BglG</fullName>
    </submittedName>
</protein>
<dbReference type="Pfam" id="PF03123">
    <property type="entry name" value="CAT_RBD"/>
    <property type="match status" value="1"/>
</dbReference>
<evidence type="ECO:0000313" key="2">
    <source>
        <dbReference type="Proteomes" id="UP000192727"/>
    </source>
</evidence>
<accession>A0A1V0UVA3</accession>
<dbReference type="SUPFAM" id="SSF63520">
    <property type="entry name" value="PTS-regulatory domain, PRD"/>
    <property type="match status" value="2"/>
</dbReference>
<dbReference type="SMART" id="SM01061">
    <property type="entry name" value="CAT_RBD"/>
    <property type="match status" value="1"/>
</dbReference>
<dbReference type="InterPro" id="IPR050661">
    <property type="entry name" value="BglG_antiterminators"/>
</dbReference>
<dbReference type="Gene3D" id="2.30.24.10">
    <property type="entry name" value="CAT RNA-binding domain"/>
    <property type="match status" value="1"/>
</dbReference>
<name>A0A1V0UVA3_9BACL</name>
<organism evidence="1 2">
    <name type="scientific">Paenibacillus larvae subsp. pulvifaciens</name>
    <dbReference type="NCBI Taxonomy" id="1477"/>
    <lineage>
        <taxon>Bacteria</taxon>
        <taxon>Bacillati</taxon>
        <taxon>Bacillota</taxon>
        <taxon>Bacilli</taxon>
        <taxon>Bacillales</taxon>
        <taxon>Paenibacillaceae</taxon>
        <taxon>Paenibacillus</taxon>
    </lineage>
</organism>
<gene>
    <name evidence="1" type="ORF">B7C51_17180</name>
</gene>
<dbReference type="Pfam" id="PF00874">
    <property type="entry name" value="PRD"/>
    <property type="match status" value="2"/>
</dbReference>
<dbReference type="PANTHER" id="PTHR30185">
    <property type="entry name" value="CRYPTIC BETA-GLUCOSIDE BGL OPERON ANTITERMINATOR"/>
    <property type="match status" value="1"/>
</dbReference>
<dbReference type="InterPro" id="IPR036650">
    <property type="entry name" value="CAT_RNA-bd_dom_sf"/>
</dbReference>
<dbReference type="PANTHER" id="PTHR30185:SF16">
    <property type="entry name" value="PROTEIN GLCT"/>
    <property type="match status" value="1"/>
</dbReference>
<sequence>MAETNGYEIQRVLSNNVVLVRDPSTGSEMILTGKGIGFGKKSGQQLDNTDSLIEKKYVMESESHLQQLQTLTNQIDQDIISISEDIISMIVNQITADINEHIHIALPSHIQFAVYRLKHNVDIANPFLYEIQSLYPREYELAEQAAYLISSHFRVQVPESEVGFLAMHIHSAVYHVPVSEMVQFNNLIRIMVEYIEKAKQIRIKRDTLDYIRLITHLRFAVERIRQGKSSYNPFLQNLKTGMPEEYEIARKLCEIMQEKLQVEIPEDEIGYITMHLFRLFQQVDSKP</sequence>
<dbReference type="AlphaFoldDB" id="A0A1V0UVA3"/>
<dbReference type="InterPro" id="IPR036634">
    <property type="entry name" value="PRD_sf"/>
</dbReference>
<dbReference type="GO" id="GO:0003723">
    <property type="term" value="F:RNA binding"/>
    <property type="evidence" value="ECO:0007669"/>
    <property type="project" value="InterPro"/>
</dbReference>
<dbReference type="GeneID" id="64217887"/>
<dbReference type="NCBIfam" id="NF047357">
    <property type="entry name" value="antiterm_GlcT"/>
    <property type="match status" value="1"/>
</dbReference>
<reference evidence="1 2" key="1">
    <citation type="submission" date="2017-03" db="EMBL/GenBank/DDBJ databases">
        <title>Paenibacillus larvae genome sequencing.</title>
        <authorList>
            <person name="Dingman D.W."/>
        </authorList>
    </citation>
    <scope>NUCLEOTIDE SEQUENCE [LARGE SCALE GENOMIC DNA]</scope>
    <source>
        <strain evidence="1 2">SAG 10367</strain>
    </source>
</reference>
<dbReference type="InterPro" id="IPR004341">
    <property type="entry name" value="CAT_RNA-bd_dom"/>
</dbReference>
<dbReference type="EMBL" id="CP020557">
    <property type="protein sequence ID" value="ARF69173.1"/>
    <property type="molecule type" value="Genomic_DNA"/>
</dbReference>
<dbReference type="PROSITE" id="PS51372">
    <property type="entry name" value="PRD_2"/>
    <property type="match status" value="2"/>
</dbReference>
<dbReference type="GO" id="GO:0006355">
    <property type="term" value="P:regulation of DNA-templated transcription"/>
    <property type="evidence" value="ECO:0007669"/>
    <property type="project" value="InterPro"/>
</dbReference>
<dbReference type="SUPFAM" id="SSF50151">
    <property type="entry name" value="SacY-like RNA-binding domain"/>
    <property type="match status" value="1"/>
</dbReference>
<dbReference type="RefSeq" id="WP_077996962.1">
    <property type="nucleotide sequence ID" value="NZ_CP019794.1"/>
</dbReference>